<dbReference type="InterPro" id="IPR018321">
    <property type="entry name" value="Glucosamine6P_isomerase_CS"/>
</dbReference>
<dbReference type="GO" id="GO:0019262">
    <property type="term" value="P:N-acetylneuraminate catabolic process"/>
    <property type="evidence" value="ECO:0007669"/>
    <property type="project" value="TreeGrafter"/>
</dbReference>
<feature type="domain" description="Glucosamine/galactosamine-6-phosphate isomerase" evidence="3">
    <location>
        <begin position="12"/>
        <end position="223"/>
    </location>
</feature>
<dbReference type="EMBL" id="WMIG01000008">
    <property type="protein sequence ID" value="MTH60479.1"/>
    <property type="molecule type" value="Genomic_DNA"/>
</dbReference>
<comment type="caution">
    <text evidence="4">The sequence shown here is derived from an EMBL/GenBank/DDBJ whole genome shotgun (WGS) entry which is preliminary data.</text>
</comment>
<dbReference type="GO" id="GO:0042802">
    <property type="term" value="F:identical protein binding"/>
    <property type="evidence" value="ECO:0007669"/>
    <property type="project" value="TreeGrafter"/>
</dbReference>
<dbReference type="Proteomes" id="UP000449846">
    <property type="component" value="Unassembled WGS sequence"/>
</dbReference>
<dbReference type="GO" id="GO:0006043">
    <property type="term" value="P:glucosamine catabolic process"/>
    <property type="evidence" value="ECO:0007669"/>
    <property type="project" value="TreeGrafter"/>
</dbReference>
<accession>A0A844HN13</accession>
<dbReference type="GO" id="GO:0005737">
    <property type="term" value="C:cytoplasm"/>
    <property type="evidence" value="ECO:0007669"/>
    <property type="project" value="TreeGrafter"/>
</dbReference>
<protein>
    <recommendedName>
        <fullName evidence="2">Glucosamine-6-phosphate deaminase</fullName>
        <ecNumber evidence="2">3.5.99.6</ecNumber>
    </recommendedName>
</protein>
<evidence type="ECO:0000313" key="5">
    <source>
        <dbReference type="Proteomes" id="UP000449846"/>
    </source>
</evidence>
<evidence type="ECO:0000259" key="3">
    <source>
        <dbReference type="Pfam" id="PF01182"/>
    </source>
</evidence>
<evidence type="ECO:0000256" key="2">
    <source>
        <dbReference type="NCBIfam" id="TIGR00502"/>
    </source>
</evidence>
<dbReference type="Gene3D" id="3.40.50.1360">
    <property type="match status" value="1"/>
</dbReference>
<dbReference type="NCBIfam" id="TIGR00502">
    <property type="entry name" value="nagB"/>
    <property type="match status" value="1"/>
</dbReference>
<dbReference type="AlphaFoldDB" id="A0A844HN13"/>
<proteinExistence type="predicted"/>
<dbReference type="PROSITE" id="PS01161">
    <property type="entry name" value="GLC_GALNAC_ISOMERASE"/>
    <property type="match status" value="1"/>
</dbReference>
<dbReference type="PANTHER" id="PTHR11280">
    <property type="entry name" value="GLUCOSAMINE-6-PHOSPHATE ISOMERASE"/>
    <property type="match status" value="1"/>
</dbReference>
<dbReference type="CDD" id="cd01399">
    <property type="entry name" value="GlcN6P_deaminase"/>
    <property type="match status" value="1"/>
</dbReference>
<evidence type="ECO:0000256" key="1">
    <source>
        <dbReference type="ARBA" id="ARBA00022801"/>
    </source>
</evidence>
<sequence length="249" mass="26035">MLKLKLLPQTEDAIDAAAQVIVDLVAAQPDAVLGLATGGTMEPLYARLVAAHRDGFSFARVRTVNLDEYVGLDPRHPNSYHSYMARHFFDHVDVAPENIFIPRGEIDPQCAAAEYSALLDRLGPVDLQLLGIGANGHIGFNEPGTPLDAPTRVVELLADTISANARFFATGESVPSHAVTMGTAAILSARQVVALATGGAKAEALAAALDGPVSADCPASYLRLHPSCTLIADRAAGALLHELPATSAA</sequence>
<name>A0A844HN13_9RHOB</name>
<gene>
    <name evidence="4" type="primary">nagB</name>
    <name evidence="4" type="ORF">GL300_14780</name>
</gene>
<organism evidence="4 5">
    <name type="scientific">Paracoccus litorisediminis</name>
    <dbReference type="NCBI Taxonomy" id="2006130"/>
    <lineage>
        <taxon>Bacteria</taxon>
        <taxon>Pseudomonadati</taxon>
        <taxon>Pseudomonadota</taxon>
        <taxon>Alphaproteobacteria</taxon>
        <taxon>Rhodobacterales</taxon>
        <taxon>Paracoccaceae</taxon>
        <taxon>Paracoccus</taxon>
    </lineage>
</organism>
<dbReference type="GO" id="GO:0006046">
    <property type="term" value="P:N-acetylglucosamine catabolic process"/>
    <property type="evidence" value="ECO:0007669"/>
    <property type="project" value="UniProtKB-UniRule"/>
</dbReference>
<dbReference type="OrthoDB" id="9791139at2"/>
<keyword evidence="1 4" id="KW-0378">Hydrolase</keyword>
<dbReference type="GO" id="GO:0005975">
    <property type="term" value="P:carbohydrate metabolic process"/>
    <property type="evidence" value="ECO:0007669"/>
    <property type="project" value="InterPro"/>
</dbReference>
<dbReference type="RefSeq" id="WP_155040424.1">
    <property type="nucleotide sequence ID" value="NZ_JBHGCD010000011.1"/>
</dbReference>
<dbReference type="EC" id="3.5.99.6" evidence="2"/>
<dbReference type="InterPro" id="IPR037171">
    <property type="entry name" value="NagB/RpiA_transferase-like"/>
</dbReference>
<reference evidence="4 5" key="1">
    <citation type="submission" date="2019-11" db="EMBL/GenBank/DDBJ databases">
        <authorList>
            <person name="Dong K."/>
        </authorList>
    </citation>
    <scope>NUCLEOTIDE SEQUENCE [LARGE SCALE GENOMIC DNA]</scope>
    <source>
        <strain evidence="4 5">NBRC 112902</strain>
    </source>
</reference>
<dbReference type="Pfam" id="PF01182">
    <property type="entry name" value="Glucosamine_iso"/>
    <property type="match status" value="1"/>
</dbReference>
<dbReference type="SUPFAM" id="SSF100950">
    <property type="entry name" value="NagB/RpiA/CoA transferase-like"/>
    <property type="match status" value="1"/>
</dbReference>
<evidence type="ECO:0000313" key="4">
    <source>
        <dbReference type="EMBL" id="MTH60479.1"/>
    </source>
</evidence>
<dbReference type="GO" id="GO:0004342">
    <property type="term" value="F:glucosamine-6-phosphate deaminase activity"/>
    <property type="evidence" value="ECO:0007669"/>
    <property type="project" value="UniProtKB-UniRule"/>
</dbReference>
<dbReference type="InterPro" id="IPR006148">
    <property type="entry name" value="Glc/Gal-6P_isomerase"/>
</dbReference>
<keyword evidence="5" id="KW-1185">Reference proteome</keyword>
<dbReference type="PANTHER" id="PTHR11280:SF5">
    <property type="entry name" value="GLUCOSAMINE-6-PHOSPHATE ISOMERASE"/>
    <property type="match status" value="1"/>
</dbReference>
<dbReference type="InterPro" id="IPR004547">
    <property type="entry name" value="Glucosamine6P_isomerase"/>
</dbReference>